<organism evidence="1 2">
    <name type="scientific">Corynebacterium ulcerans</name>
    <dbReference type="NCBI Taxonomy" id="65058"/>
    <lineage>
        <taxon>Bacteria</taxon>
        <taxon>Bacillati</taxon>
        <taxon>Actinomycetota</taxon>
        <taxon>Actinomycetes</taxon>
        <taxon>Mycobacteriales</taxon>
        <taxon>Corynebacteriaceae</taxon>
        <taxon>Corynebacterium</taxon>
    </lineage>
</organism>
<reference evidence="1 2" key="1">
    <citation type="submission" date="2021-11" db="EMBL/GenBank/DDBJ databases">
        <title>Whole genome sequences of diphtheriae toxin producing Corynebacterium ulcerans isolates from cats in Osaka, Japan.</title>
        <authorList>
            <person name="Umeda K."/>
            <person name="Hirai Y."/>
        </authorList>
    </citation>
    <scope>NUCLEOTIDE SEQUENCE [LARGE SCALE GENOMIC DNA]</scope>
    <source>
        <strain evidence="1 2">12109B-1</strain>
    </source>
</reference>
<dbReference type="EMBL" id="BQFK01000001">
    <property type="protein sequence ID" value="GJJ42563.1"/>
    <property type="molecule type" value="Genomic_DNA"/>
</dbReference>
<comment type="caution">
    <text evidence="1">The sequence shown here is derived from an EMBL/GenBank/DDBJ whole genome shotgun (WGS) entry which is preliminary data.</text>
</comment>
<gene>
    <name evidence="1" type="ORF">CULCOIPH005_07520</name>
</gene>
<protein>
    <submittedName>
        <fullName evidence="1">Uncharacterized protein</fullName>
    </submittedName>
</protein>
<proteinExistence type="predicted"/>
<name>A0ABD0BFK3_CORUL</name>
<dbReference type="Proteomes" id="UP001205910">
    <property type="component" value="Unassembled WGS sequence"/>
</dbReference>
<dbReference type="AlphaFoldDB" id="A0ABD0BFK3"/>
<accession>A0ABD0BFK3</accession>
<evidence type="ECO:0000313" key="1">
    <source>
        <dbReference type="EMBL" id="GJJ42563.1"/>
    </source>
</evidence>
<evidence type="ECO:0000313" key="2">
    <source>
        <dbReference type="Proteomes" id="UP001205910"/>
    </source>
</evidence>
<sequence length="50" mass="5632">MGVDKPHWEEKAMCVNSVFDARLYSTRIAHNHEGSALNMIHKFFSAGKIG</sequence>